<dbReference type="KEGG" id="pry:Prubr_59000"/>
<accession>A0A810N9S7</accession>
<feature type="compositionally biased region" description="Low complexity" evidence="1">
    <location>
        <begin position="15"/>
        <end position="24"/>
    </location>
</feature>
<dbReference type="Proteomes" id="UP000680866">
    <property type="component" value="Chromosome"/>
</dbReference>
<reference evidence="2" key="1">
    <citation type="submission" date="2020-08" db="EMBL/GenBank/DDBJ databases">
        <title>Whole genome shotgun sequence of Polymorphospora rubra NBRC 101157.</title>
        <authorList>
            <person name="Komaki H."/>
            <person name="Tamura T."/>
        </authorList>
    </citation>
    <scope>NUCLEOTIDE SEQUENCE</scope>
    <source>
        <strain evidence="2">NBRC 101157</strain>
    </source>
</reference>
<dbReference type="GO" id="GO:0016857">
    <property type="term" value="F:racemase and epimerase activity, acting on carbohydrates and derivatives"/>
    <property type="evidence" value="ECO:0007669"/>
    <property type="project" value="InterPro"/>
</dbReference>
<sequence>MNTSPSGPAPEDSSGAGPPLSGAVAPPPPAAPGERGPGPGEQFCHLYWLRDGAGAEYDRRHAEIWPELSRLLDEAGMYDYSIFRRGTLVICVLRTRAGFDRARTVTGGSPVQARWTASLADLFAEIADADGEPLWAPRVFRHAGPPA</sequence>
<proteinExistence type="predicted"/>
<dbReference type="RefSeq" id="WP_212818048.1">
    <property type="nucleotide sequence ID" value="NZ_AP023359.1"/>
</dbReference>
<evidence type="ECO:0008006" key="4">
    <source>
        <dbReference type="Google" id="ProtNLM"/>
    </source>
</evidence>
<evidence type="ECO:0000256" key="1">
    <source>
        <dbReference type="SAM" id="MobiDB-lite"/>
    </source>
</evidence>
<dbReference type="AlphaFoldDB" id="A0A810N9S7"/>
<keyword evidence="3" id="KW-1185">Reference proteome</keyword>
<dbReference type="SUPFAM" id="SSF54909">
    <property type="entry name" value="Dimeric alpha+beta barrel"/>
    <property type="match status" value="1"/>
</dbReference>
<feature type="region of interest" description="Disordered" evidence="1">
    <location>
        <begin position="1"/>
        <end position="38"/>
    </location>
</feature>
<dbReference type="EMBL" id="AP023359">
    <property type="protein sequence ID" value="BCJ68879.1"/>
    <property type="molecule type" value="Genomic_DNA"/>
</dbReference>
<dbReference type="InterPro" id="IPR008000">
    <property type="entry name" value="Rham/fucose_mutarotase"/>
</dbReference>
<dbReference type="Gene3D" id="3.30.70.100">
    <property type="match status" value="1"/>
</dbReference>
<dbReference type="Pfam" id="PF05336">
    <property type="entry name" value="rhaM"/>
    <property type="match status" value="1"/>
</dbReference>
<evidence type="ECO:0000313" key="3">
    <source>
        <dbReference type="Proteomes" id="UP000680866"/>
    </source>
</evidence>
<organism evidence="2 3">
    <name type="scientific">Polymorphospora rubra</name>
    <dbReference type="NCBI Taxonomy" id="338584"/>
    <lineage>
        <taxon>Bacteria</taxon>
        <taxon>Bacillati</taxon>
        <taxon>Actinomycetota</taxon>
        <taxon>Actinomycetes</taxon>
        <taxon>Micromonosporales</taxon>
        <taxon>Micromonosporaceae</taxon>
        <taxon>Polymorphospora</taxon>
    </lineage>
</organism>
<name>A0A810N9S7_9ACTN</name>
<gene>
    <name evidence="2" type="ORF">Prubr_59000</name>
</gene>
<evidence type="ECO:0000313" key="2">
    <source>
        <dbReference type="EMBL" id="BCJ68879.1"/>
    </source>
</evidence>
<protein>
    <recommendedName>
        <fullName evidence="4">L-rhamnose mutarotase</fullName>
    </recommendedName>
</protein>
<dbReference type="InterPro" id="IPR011008">
    <property type="entry name" value="Dimeric_a/b-barrel"/>
</dbReference>